<feature type="transmembrane region" description="Helical" evidence="1">
    <location>
        <begin position="150"/>
        <end position="168"/>
    </location>
</feature>
<dbReference type="RefSeq" id="WP_011611601.1">
    <property type="nucleotide sequence ID" value="NC_008312.1"/>
</dbReference>
<sequence>MRTYLYISSGIASALTGWILGHVIISDLQWLKNIPELGLFPCVAIFLAIGIVAIDLFLSNPTRFQRNLKTGFIPLTIAAGLGLLIGTTSGGIVQLWLHPQLRDHVFQVPDFFVRIIGWVLIGVAVGLGEGLTWRWRSIEAGDSRRYQQRFWTSFIASSLTALAAALIFEKLRQNFGGEIPEALKAWEEPIGFSFLGGLLGLVLSFSTSPSHTIALRAGAGFEYLYGSSLLTQTTNYPHIEKTKKPPLKFVSDDYADRIEEGLSIQLPARGKIKIGSGQDVHIYLPELPENVAELKLKPGQTLLFPQPKFYGIIEYRGLRLTTPGPIKLKHNDMITFHVPQGNYNDQKLFRFIYYNRFLDPQG</sequence>
<keyword evidence="1" id="KW-0472">Membrane</keyword>
<accession>Q113U6</accession>
<feature type="transmembrane region" description="Helical" evidence="1">
    <location>
        <begin position="5"/>
        <end position="25"/>
    </location>
</feature>
<feature type="transmembrane region" description="Helical" evidence="1">
    <location>
        <begin position="70"/>
        <end position="96"/>
    </location>
</feature>
<keyword evidence="1" id="KW-1133">Transmembrane helix</keyword>
<dbReference type="OrthoDB" id="573542at2"/>
<gene>
    <name evidence="2" type="ordered locus">Tery_1977</name>
</gene>
<dbReference type="EMBL" id="CP000393">
    <property type="protein sequence ID" value="ABG51228.1"/>
    <property type="molecule type" value="Genomic_DNA"/>
</dbReference>
<reference evidence="2" key="1">
    <citation type="submission" date="2006-06" db="EMBL/GenBank/DDBJ databases">
        <title>Complete sequence of Trichodesmium erythraeum IMS101.</title>
        <authorList>
            <consortium name="US DOE Joint Genome Institute"/>
            <person name="Copeland A."/>
            <person name="Lucas S."/>
            <person name="Lapidus A."/>
            <person name="Barry K."/>
            <person name="Detter J.C."/>
            <person name="Glavina del Rio T."/>
            <person name="Hammon N."/>
            <person name="Israni S."/>
            <person name="Dalin E."/>
            <person name="Tice H."/>
            <person name="Pitluck S."/>
            <person name="Kiss H."/>
            <person name="Munk A.C."/>
            <person name="Brettin T."/>
            <person name="Bruce D."/>
            <person name="Han C."/>
            <person name="Tapia R."/>
            <person name="Gilna P."/>
            <person name="Schmutz J."/>
            <person name="Larimer F."/>
            <person name="Land M."/>
            <person name="Hauser L."/>
            <person name="Kyrpides N."/>
            <person name="Kim E."/>
            <person name="Richardson P."/>
        </authorList>
    </citation>
    <scope>NUCLEOTIDE SEQUENCE [LARGE SCALE GENOMIC DNA]</scope>
    <source>
        <strain evidence="2">IMS101</strain>
    </source>
</reference>
<organism evidence="2">
    <name type="scientific">Trichodesmium erythraeum (strain IMS101)</name>
    <dbReference type="NCBI Taxonomy" id="203124"/>
    <lineage>
        <taxon>Bacteria</taxon>
        <taxon>Bacillati</taxon>
        <taxon>Cyanobacteriota</taxon>
        <taxon>Cyanophyceae</taxon>
        <taxon>Oscillatoriophycideae</taxon>
        <taxon>Oscillatoriales</taxon>
        <taxon>Microcoleaceae</taxon>
        <taxon>Trichodesmium</taxon>
    </lineage>
</organism>
<evidence type="ECO:0000256" key="1">
    <source>
        <dbReference type="SAM" id="Phobius"/>
    </source>
</evidence>
<proteinExistence type="predicted"/>
<dbReference type="KEGG" id="ter:Tery_1977"/>
<dbReference type="HOGENOM" id="CLU_764922_0_0_3"/>
<dbReference type="eggNOG" id="ENOG502Z9TF">
    <property type="taxonomic scope" value="Bacteria"/>
</dbReference>
<dbReference type="AlphaFoldDB" id="Q113U6"/>
<feature type="transmembrane region" description="Helical" evidence="1">
    <location>
        <begin position="111"/>
        <end position="129"/>
    </location>
</feature>
<feature type="transmembrane region" description="Helical" evidence="1">
    <location>
        <begin position="37"/>
        <end position="58"/>
    </location>
</feature>
<dbReference type="STRING" id="203124.Tery_1977"/>
<protein>
    <submittedName>
        <fullName evidence="2">Uncharacterized protein</fullName>
    </submittedName>
</protein>
<evidence type="ECO:0000313" key="2">
    <source>
        <dbReference type="EMBL" id="ABG51228.1"/>
    </source>
</evidence>
<name>Q113U6_TRIEI</name>
<keyword evidence="1" id="KW-0812">Transmembrane</keyword>